<dbReference type="PANTHER" id="PTHR11102:SF160">
    <property type="entry name" value="ERAD-ASSOCIATED E3 UBIQUITIN-PROTEIN LIGASE COMPONENT HRD3"/>
    <property type="match status" value="1"/>
</dbReference>
<proteinExistence type="predicted"/>
<dbReference type="Pfam" id="PF08238">
    <property type="entry name" value="Sel1"/>
    <property type="match status" value="4"/>
</dbReference>
<feature type="chain" id="PRO_5037758669" evidence="1">
    <location>
        <begin position="20"/>
        <end position="246"/>
    </location>
</feature>
<dbReference type="Proteomes" id="UP000634011">
    <property type="component" value="Unassembled WGS sequence"/>
</dbReference>
<dbReference type="RefSeq" id="WP_186911669.1">
    <property type="nucleotide sequence ID" value="NZ_JACOFV010000004.1"/>
</dbReference>
<organism evidence="2 3">
    <name type="scientific">Undibacterium jejuense</name>
    <dbReference type="NCBI Taxonomy" id="1344949"/>
    <lineage>
        <taxon>Bacteria</taxon>
        <taxon>Pseudomonadati</taxon>
        <taxon>Pseudomonadota</taxon>
        <taxon>Betaproteobacteria</taxon>
        <taxon>Burkholderiales</taxon>
        <taxon>Oxalobacteraceae</taxon>
        <taxon>Undibacterium</taxon>
    </lineage>
</organism>
<dbReference type="EMBL" id="JACOFV010000004">
    <property type="protein sequence ID" value="MBC3861750.1"/>
    <property type="molecule type" value="Genomic_DNA"/>
</dbReference>
<evidence type="ECO:0000313" key="3">
    <source>
        <dbReference type="Proteomes" id="UP000634011"/>
    </source>
</evidence>
<accession>A0A923KKC9</accession>
<protein>
    <submittedName>
        <fullName evidence="2">Sel1 repeat family protein</fullName>
    </submittedName>
</protein>
<keyword evidence="1" id="KW-0732">Signal</keyword>
<comment type="caution">
    <text evidence="2">The sequence shown here is derived from an EMBL/GenBank/DDBJ whole genome shotgun (WGS) entry which is preliminary data.</text>
</comment>
<keyword evidence="3" id="KW-1185">Reference proteome</keyword>
<dbReference type="Gene3D" id="1.25.40.10">
    <property type="entry name" value="Tetratricopeptide repeat domain"/>
    <property type="match status" value="1"/>
</dbReference>
<dbReference type="InterPro" id="IPR050767">
    <property type="entry name" value="Sel1_AlgK"/>
</dbReference>
<dbReference type="SMART" id="SM00671">
    <property type="entry name" value="SEL1"/>
    <property type="match status" value="4"/>
</dbReference>
<dbReference type="SUPFAM" id="SSF81901">
    <property type="entry name" value="HCP-like"/>
    <property type="match status" value="1"/>
</dbReference>
<name>A0A923KKC9_9BURK</name>
<dbReference type="InterPro" id="IPR011990">
    <property type="entry name" value="TPR-like_helical_dom_sf"/>
</dbReference>
<dbReference type="AlphaFoldDB" id="A0A923KKC9"/>
<evidence type="ECO:0000313" key="2">
    <source>
        <dbReference type="EMBL" id="MBC3861750.1"/>
    </source>
</evidence>
<dbReference type="InterPro" id="IPR006597">
    <property type="entry name" value="Sel1-like"/>
</dbReference>
<dbReference type="PANTHER" id="PTHR11102">
    <property type="entry name" value="SEL-1-LIKE PROTEIN"/>
    <property type="match status" value="1"/>
</dbReference>
<evidence type="ECO:0000256" key="1">
    <source>
        <dbReference type="SAM" id="SignalP"/>
    </source>
</evidence>
<gene>
    <name evidence="2" type="ORF">H8K32_06520</name>
</gene>
<sequence length="246" mass="27429">MQTILHLIALILIPLTISACNPPVKQNPTNAEIESMGILALQSQQQDAIRTLTSWAMQGNAIAQRELAITLAANKDKQKEAADWFKKAAEGGDAGAQFFYAEANYKSKLGLKQNYTEAWKWYAGASRQNNDKASFMLSRMCKYGEGVPLNLEQSIHWLQVASEQGNAQAMFLLSNAYTRGEGITKDPALAHHWLELSAKGDFPPAIQALAMELTDKANATEAEKDHARHLLKEANDERKMHWNQYQ</sequence>
<feature type="signal peptide" evidence="1">
    <location>
        <begin position="1"/>
        <end position="19"/>
    </location>
</feature>
<reference evidence="2" key="1">
    <citation type="submission" date="2020-08" db="EMBL/GenBank/DDBJ databases">
        <title>Novel species isolated from subtropical streams in China.</title>
        <authorList>
            <person name="Lu H."/>
        </authorList>
    </citation>
    <scope>NUCLEOTIDE SEQUENCE</scope>
    <source>
        <strain evidence="2">KACC 12607</strain>
    </source>
</reference>